<dbReference type="OrthoDB" id="1094062at2"/>
<keyword evidence="2" id="KW-1185">Reference proteome</keyword>
<reference evidence="1 2" key="1">
    <citation type="submission" date="2018-07" db="EMBL/GenBank/DDBJ databases">
        <title>Genomic Encyclopedia of Type Strains, Phase III (KMG-III): the genomes of soil and plant-associated and newly described type strains.</title>
        <authorList>
            <person name="Whitman W."/>
        </authorList>
    </citation>
    <scope>NUCLEOTIDE SEQUENCE [LARGE SCALE GENOMIC DNA]</scope>
    <source>
        <strain evidence="1 2">CECT 7948</strain>
    </source>
</reference>
<organism evidence="1 2">
    <name type="scientific">Winogradskyella pacifica</name>
    <dbReference type="NCBI Taxonomy" id="664642"/>
    <lineage>
        <taxon>Bacteria</taxon>
        <taxon>Pseudomonadati</taxon>
        <taxon>Bacteroidota</taxon>
        <taxon>Flavobacteriia</taxon>
        <taxon>Flavobacteriales</taxon>
        <taxon>Flavobacteriaceae</taxon>
        <taxon>Winogradskyella</taxon>
    </lineage>
</organism>
<dbReference type="RefSeq" id="WP_115807624.1">
    <property type="nucleotide sequence ID" value="NZ_QREI01000001.1"/>
</dbReference>
<gene>
    <name evidence="1" type="ORF">DFQ09_10185</name>
</gene>
<name>A0A3D9N2Y4_9FLAO</name>
<comment type="caution">
    <text evidence="1">The sequence shown here is derived from an EMBL/GenBank/DDBJ whole genome shotgun (WGS) entry which is preliminary data.</text>
</comment>
<dbReference type="AlphaFoldDB" id="A0A3D9N2Y4"/>
<dbReference type="Proteomes" id="UP000256919">
    <property type="component" value="Unassembled WGS sequence"/>
</dbReference>
<proteinExistence type="predicted"/>
<evidence type="ECO:0000313" key="2">
    <source>
        <dbReference type="Proteomes" id="UP000256919"/>
    </source>
</evidence>
<sequence>MMNYFEEEHELDIVEDLFEYLDLDEPTSDQMYTLYGVFKKDMIEEPIYINGIQVAYDKRKSRHPLFRGRPSGFEHVCTRESKHSGKRNFDPERANKIHWIKPVVNCKEDTRVRYFERIHANGKNQQYYWLYEKDYVVIIREITNSLQLVTAFKVDDIERRRFQNWHNEYPN</sequence>
<dbReference type="EMBL" id="QREI01000001">
    <property type="protein sequence ID" value="REE27257.1"/>
    <property type="molecule type" value="Genomic_DNA"/>
</dbReference>
<accession>A0A3D9N2Y4</accession>
<evidence type="ECO:0000313" key="1">
    <source>
        <dbReference type="EMBL" id="REE27257.1"/>
    </source>
</evidence>
<protein>
    <submittedName>
        <fullName evidence="1">Uncharacterized protein</fullName>
    </submittedName>
</protein>